<gene>
    <name evidence="2" type="ORF">SAMN05660742_103209</name>
</gene>
<dbReference type="PANTHER" id="PTHR43801:SF1">
    <property type="entry name" value="POLYPRENYL SYNTHETASE"/>
    <property type="match status" value="1"/>
</dbReference>
<organism evidence="2 3">
    <name type="scientific">Propionispira arboris</name>
    <dbReference type="NCBI Taxonomy" id="84035"/>
    <lineage>
        <taxon>Bacteria</taxon>
        <taxon>Bacillati</taxon>
        <taxon>Bacillota</taxon>
        <taxon>Negativicutes</taxon>
        <taxon>Selenomonadales</taxon>
        <taxon>Selenomonadaceae</taxon>
        <taxon>Propionispira</taxon>
    </lineage>
</organism>
<evidence type="ECO:0000313" key="2">
    <source>
        <dbReference type="EMBL" id="SEJ11394.1"/>
    </source>
</evidence>
<feature type="transmembrane region" description="Helical" evidence="1">
    <location>
        <begin position="52"/>
        <end position="76"/>
    </location>
</feature>
<dbReference type="Proteomes" id="UP000199662">
    <property type="component" value="Unassembled WGS sequence"/>
</dbReference>
<dbReference type="PANTHER" id="PTHR43801">
    <property type="entry name" value="NUCLEOTIDE-BINDING PROTEIN-RELATED"/>
    <property type="match status" value="1"/>
</dbReference>
<keyword evidence="1" id="KW-0472">Membrane</keyword>
<proteinExistence type="predicted"/>
<protein>
    <recommendedName>
        <fullName evidence="4">DUF116 domain-containing protein</fullName>
    </recommendedName>
</protein>
<evidence type="ECO:0008006" key="4">
    <source>
        <dbReference type="Google" id="ProtNLM"/>
    </source>
</evidence>
<dbReference type="STRING" id="84035.SAMN05660742_103209"/>
<accession>A0A1H6W837</accession>
<keyword evidence="3" id="KW-1185">Reference proteome</keyword>
<feature type="transmembrane region" description="Helical" evidence="1">
    <location>
        <begin position="12"/>
        <end position="32"/>
    </location>
</feature>
<sequence>MVYTIQRPHKRLFLALLCLSLLCMALISYTIWKISFLGLMQIHQYLPLLLGFFFASIFLFSGLGILGMVASIIGLPPLNIFQKQTYKTINFLFPAALMLGKIFGINRRKIERSFIEVSNQIIHQRQIKVPADRLLVVTPHCLQLATCPHKITRDPNNCQCCGGCSVGDLVTLSKKIGFHFFVVTGGTLARQTVKQIRPLAVLAIACERDLTSGIQDVYPLPAVGVLNIRPNGPCYNTKVDIIEVEKEIRRFLLEKDD</sequence>
<dbReference type="InterPro" id="IPR002829">
    <property type="entry name" value="DUF116"/>
</dbReference>
<evidence type="ECO:0000313" key="3">
    <source>
        <dbReference type="Proteomes" id="UP000199662"/>
    </source>
</evidence>
<reference evidence="2 3" key="1">
    <citation type="submission" date="2016-10" db="EMBL/GenBank/DDBJ databases">
        <authorList>
            <person name="de Groot N.N."/>
        </authorList>
    </citation>
    <scope>NUCLEOTIDE SEQUENCE [LARGE SCALE GENOMIC DNA]</scope>
    <source>
        <strain evidence="2 3">DSM 2179</strain>
    </source>
</reference>
<keyword evidence="1" id="KW-0812">Transmembrane</keyword>
<feature type="transmembrane region" description="Helical" evidence="1">
    <location>
        <begin position="88"/>
        <end position="105"/>
    </location>
</feature>
<dbReference type="RefSeq" id="WP_019554151.1">
    <property type="nucleotide sequence ID" value="NZ_FNZK01000003.1"/>
</dbReference>
<keyword evidence="1" id="KW-1133">Transmembrane helix</keyword>
<name>A0A1H6W837_9FIRM</name>
<dbReference type="EMBL" id="FNZK01000003">
    <property type="protein sequence ID" value="SEJ11394.1"/>
    <property type="molecule type" value="Genomic_DNA"/>
</dbReference>
<dbReference type="Pfam" id="PF01976">
    <property type="entry name" value="DUF116"/>
    <property type="match status" value="1"/>
</dbReference>
<evidence type="ECO:0000256" key="1">
    <source>
        <dbReference type="SAM" id="Phobius"/>
    </source>
</evidence>
<dbReference type="AlphaFoldDB" id="A0A1H6W837"/>